<dbReference type="OrthoDB" id="1709567at2759"/>
<dbReference type="SUPFAM" id="SSF63411">
    <property type="entry name" value="LuxS/MPP-like metallohydrolase"/>
    <property type="match status" value="1"/>
</dbReference>
<dbReference type="AlphaFoldDB" id="A0A835HA47"/>
<evidence type="ECO:0000313" key="4">
    <source>
        <dbReference type="Proteomes" id="UP000631114"/>
    </source>
</evidence>
<dbReference type="InterPro" id="IPR054734">
    <property type="entry name" value="PqqF-like_C_4"/>
</dbReference>
<dbReference type="Proteomes" id="UP000631114">
    <property type="component" value="Unassembled WGS sequence"/>
</dbReference>
<evidence type="ECO:0000259" key="2">
    <source>
        <dbReference type="Pfam" id="PF22456"/>
    </source>
</evidence>
<dbReference type="Gene3D" id="3.30.830.10">
    <property type="entry name" value="Metalloenzyme, LuxS/M16 peptidase-like"/>
    <property type="match status" value="1"/>
</dbReference>
<evidence type="ECO:0000313" key="3">
    <source>
        <dbReference type="EMBL" id="KAF9595544.1"/>
    </source>
</evidence>
<accession>A0A835HA47</accession>
<evidence type="ECO:0000256" key="1">
    <source>
        <dbReference type="ARBA" id="ARBA00022723"/>
    </source>
</evidence>
<comment type="caution">
    <text evidence="3">The sequence shown here is derived from an EMBL/GenBank/DDBJ whole genome shotgun (WGS) entry which is preliminary data.</text>
</comment>
<organism evidence="3 4">
    <name type="scientific">Coptis chinensis</name>
    <dbReference type="NCBI Taxonomy" id="261450"/>
    <lineage>
        <taxon>Eukaryota</taxon>
        <taxon>Viridiplantae</taxon>
        <taxon>Streptophyta</taxon>
        <taxon>Embryophyta</taxon>
        <taxon>Tracheophyta</taxon>
        <taxon>Spermatophyta</taxon>
        <taxon>Magnoliopsida</taxon>
        <taxon>Ranunculales</taxon>
        <taxon>Ranunculaceae</taxon>
        <taxon>Coptidoideae</taxon>
        <taxon>Coptis</taxon>
    </lineage>
</organism>
<dbReference type="EMBL" id="JADFTS010000007">
    <property type="protein sequence ID" value="KAF9595544.1"/>
    <property type="molecule type" value="Genomic_DNA"/>
</dbReference>
<dbReference type="InterPro" id="IPR050626">
    <property type="entry name" value="Peptidase_M16"/>
</dbReference>
<dbReference type="GO" id="GO:0005829">
    <property type="term" value="C:cytosol"/>
    <property type="evidence" value="ECO:0007669"/>
    <property type="project" value="TreeGrafter"/>
</dbReference>
<dbReference type="GO" id="GO:0046872">
    <property type="term" value="F:metal ion binding"/>
    <property type="evidence" value="ECO:0007669"/>
    <property type="project" value="UniProtKB-KW"/>
</dbReference>
<dbReference type="PANTHER" id="PTHR43690:SF18">
    <property type="entry name" value="INSULIN-DEGRADING ENZYME-RELATED"/>
    <property type="match status" value="1"/>
</dbReference>
<keyword evidence="1" id="KW-0479">Metal-binding</keyword>
<dbReference type="Pfam" id="PF22456">
    <property type="entry name" value="PqqF-like_C_4"/>
    <property type="match status" value="1"/>
</dbReference>
<sequence>MLYRVLSFCIYVQSSKYDPVYLLGRIDNFINGVEGLLDVLDDESFEKYKNGLIAKKLEKDPSLSYETVAIFRVKLWTREHAVDPDSTLVVYMVLSTLPALALKLMHNGCHLISRLLLWSEGQCLSNGWCLPSSRI</sequence>
<gene>
    <name evidence="3" type="ORF">IFM89_000632</name>
</gene>
<protein>
    <recommendedName>
        <fullName evidence="2">Coenzyme PQQ synthesis protein F-like C-terminal lobe domain-containing protein</fullName>
    </recommendedName>
</protein>
<keyword evidence="4" id="KW-1185">Reference proteome</keyword>
<reference evidence="3 4" key="1">
    <citation type="submission" date="2020-10" db="EMBL/GenBank/DDBJ databases">
        <title>The Coptis chinensis genome and diversification of protoberbering-type alkaloids.</title>
        <authorList>
            <person name="Wang B."/>
            <person name="Shu S."/>
            <person name="Song C."/>
            <person name="Liu Y."/>
        </authorList>
    </citation>
    <scope>NUCLEOTIDE SEQUENCE [LARGE SCALE GENOMIC DNA]</scope>
    <source>
        <strain evidence="3">HL-2020</strain>
        <tissue evidence="3">Leaf</tissue>
    </source>
</reference>
<proteinExistence type="predicted"/>
<dbReference type="InterPro" id="IPR011249">
    <property type="entry name" value="Metalloenz_LuxS/M16"/>
</dbReference>
<dbReference type="PANTHER" id="PTHR43690">
    <property type="entry name" value="NARDILYSIN"/>
    <property type="match status" value="1"/>
</dbReference>
<name>A0A835HA47_9MAGN</name>
<feature type="domain" description="Coenzyme PQQ synthesis protein F-like C-terminal lobe" evidence="2">
    <location>
        <begin position="5"/>
        <end position="66"/>
    </location>
</feature>